<dbReference type="Gene3D" id="3.40.1190.20">
    <property type="match status" value="1"/>
</dbReference>
<dbReference type="PRINTS" id="PR00990">
    <property type="entry name" value="RIBOKINASE"/>
</dbReference>
<dbReference type="GO" id="GO:0016301">
    <property type="term" value="F:kinase activity"/>
    <property type="evidence" value="ECO:0007669"/>
    <property type="project" value="UniProtKB-KW"/>
</dbReference>
<dbReference type="EMBL" id="PEXT01000057">
    <property type="protein sequence ID" value="PIS43181.1"/>
    <property type="molecule type" value="Genomic_DNA"/>
</dbReference>
<dbReference type="PANTHER" id="PTHR10584">
    <property type="entry name" value="SUGAR KINASE"/>
    <property type="match status" value="1"/>
</dbReference>
<feature type="domain" description="Carbohydrate kinase PfkB" evidence="3">
    <location>
        <begin position="53"/>
        <end position="305"/>
    </location>
</feature>
<gene>
    <name evidence="4" type="ORF">COT23_02740</name>
</gene>
<keyword evidence="2" id="KW-0418">Kinase</keyword>
<name>A0A2H0YXF7_9BACT</name>
<evidence type="ECO:0000259" key="3">
    <source>
        <dbReference type="Pfam" id="PF00294"/>
    </source>
</evidence>
<organism evidence="4 5">
    <name type="scientific">Candidatus Kaiserbacteria bacterium CG08_land_8_20_14_0_20_50_21</name>
    <dbReference type="NCBI Taxonomy" id="1974604"/>
    <lineage>
        <taxon>Bacteria</taxon>
        <taxon>Candidatus Kaiseribacteriota</taxon>
    </lineage>
</organism>
<reference evidence="5" key="1">
    <citation type="submission" date="2017-09" db="EMBL/GenBank/DDBJ databases">
        <title>Depth-based differentiation of microbial function through sediment-hosted aquifers and enrichment of novel symbionts in the deep terrestrial subsurface.</title>
        <authorList>
            <person name="Probst A.J."/>
            <person name="Ladd B."/>
            <person name="Jarett J.K."/>
            <person name="Geller-Mcgrath D.E."/>
            <person name="Sieber C.M.K."/>
            <person name="Emerson J.B."/>
            <person name="Anantharaman K."/>
            <person name="Thomas B.C."/>
            <person name="Malmstrom R."/>
            <person name="Stieglmeier M."/>
            <person name="Klingl A."/>
            <person name="Woyke T."/>
            <person name="Ryan C.M."/>
            <person name="Banfield J.F."/>
        </authorList>
    </citation>
    <scope>NUCLEOTIDE SEQUENCE [LARGE SCALE GENOMIC DNA]</scope>
</reference>
<dbReference type="GO" id="GO:0005829">
    <property type="term" value="C:cytosol"/>
    <property type="evidence" value="ECO:0007669"/>
    <property type="project" value="TreeGrafter"/>
</dbReference>
<comment type="caution">
    <text evidence="4">The sequence shown here is derived from an EMBL/GenBank/DDBJ whole genome shotgun (WGS) entry which is preliminary data.</text>
</comment>
<dbReference type="InterPro" id="IPR011611">
    <property type="entry name" value="PfkB_dom"/>
</dbReference>
<dbReference type="PANTHER" id="PTHR10584:SF166">
    <property type="entry name" value="RIBOKINASE"/>
    <property type="match status" value="1"/>
</dbReference>
<evidence type="ECO:0000256" key="2">
    <source>
        <dbReference type="ARBA" id="ARBA00022777"/>
    </source>
</evidence>
<dbReference type="GO" id="GO:0006796">
    <property type="term" value="P:phosphate-containing compound metabolic process"/>
    <property type="evidence" value="ECO:0007669"/>
    <property type="project" value="UniProtKB-ARBA"/>
</dbReference>
<accession>A0A2H0YXF7</accession>
<protein>
    <recommendedName>
        <fullName evidence="3">Carbohydrate kinase PfkB domain-containing protein</fullName>
    </recommendedName>
</protein>
<keyword evidence="1" id="KW-0808">Transferase</keyword>
<dbReference type="Proteomes" id="UP000228687">
    <property type="component" value="Unassembled WGS sequence"/>
</dbReference>
<evidence type="ECO:0000256" key="1">
    <source>
        <dbReference type="ARBA" id="ARBA00022679"/>
    </source>
</evidence>
<dbReference type="InterPro" id="IPR029056">
    <property type="entry name" value="Ribokinase-like"/>
</dbReference>
<dbReference type="InterPro" id="IPR002139">
    <property type="entry name" value="Ribo/fructo_kinase"/>
</dbReference>
<proteinExistence type="predicted"/>
<dbReference type="Pfam" id="PF00294">
    <property type="entry name" value="PfkB"/>
    <property type="match status" value="1"/>
</dbReference>
<dbReference type="SUPFAM" id="SSF53613">
    <property type="entry name" value="Ribokinase-like"/>
    <property type="match status" value="1"/>
</dbReference>
<evidence type="ECO:0000313" key="5">
    <source>
        <dbReference type="Proteomes" id="UP000228687"/>
    </source>
</evidence>
<dbReference type="AlphaFoldDB" id="A0A2H0YXF7"/>
<evidence type="ECO:0000313" key="4">
    <source>
        <dbReference type="EMBL" id="PIS43181.1"/>
    </source>
</evidence>
<sequence length="327" mass="35509">MDFIAIGDTTVDEFINLKDAHVSCDINHENCTISMKWGDKIPYEFSELVPGVGNAANAAVAAARLGLASGFVSNVGDDRFGTDILATFTREGVATKYIAVNTSIPTNHHYVLMYNAERTILIRHENYPYLIPEGLTPPKWIYLSSIGEHAGTFYADLVVWLGEHAETKLAFQPGTFQIKMGKEKLATLYAVTELVACNKEEAEHILGLGETNIKKLLIHMRELGPKITLITDGPNGAFVFDGEEMLKVPMFTDQKPPLDRTGAGDAMTSTVAAALALGVPLREALLWGPINSMSVVQYVGAQEGLLTRVALEAYLASAPASYCVESL</sequence>